<organism evidence="2 3">
    <name type="scientific">Saliniradius amylolyticus</name>
    <dbReference type="NCBI Taxonomy" id="2183582"/>
    <lineage>
        <taxon>Bacteria</taxon>
        <taxon>Pseudomonadati</taxon>
        <taxon>Pseudomonadota</taxon>
        <taxon>Gammaproteobacteria</taxon>
        <taxon>Alteromonadales</taxon>
        <taxon>Alteromonadaceae</taxon>
        <taxon>Saliniradius</taxon>
    </lineage>
</organism>
<evidence type="ECO:0000313" key="2">
    <source>
        <dbReference type="EMBL" id="AWL12048.1"/>
    </source>
</evidence>
<accession>A0A2S2E324</accession>
<dbReference type="AlphaFoldDB" id="A0A2S2E324"/>
<feature type="region of interest" description="Disordered" evidence="1">
    <location>
        <begin position="84"/>
        <end position="109"/>
    </location>
</feature>
<dbReference type="EMBL" id="CP029347">
    <property type="protein sequence ID" value="AWL12048.1"/>
    <property type="molecule type" value="Genomic_DNA"/>
</dbReference>
<name>A0A2S2E324_9ALTE</name>
<reference evidence="2 3" key="1">
    <citation type="submission" date="2018-05" db="EMBL/GenBank/DDBJ databases">
        <title>Salinimonas sp. HMF8227 Genome sequencing and assembly.</title>
        <authorList>
            <person name="Kang H."/>
            <person name="Kang J."/>
            <person name="Cha I."/>
            <person name="Kim H."/>
            <person name="Joh K."/>
        </authorList>
    </citation>
    <scope>NUCLEOTIDE SEQUENCE [LARGE SCALE GENOMIC DNA]</scope>
    <source>
        <strain evidence="2 3">HMF8227</strain>
    </source>
</reference>
<sequence length="109" mass="12004">MTPRLKLLFVLSTVLYCSGCTVLGGILDHSIGADDPALQVIGEGIDRAILHQIQNKKIKDCYDYPEGIQRTSCLSKARAANKAIKARHKQPPSSEQNELRSHPHWVNGA</sequence>
<proteinExistence type="predicted"/>
<evidence type="ECO:0000256" key="1">
    <source>
        <dbReference type="SAM" id="MobiDB-lite"/>
    </source>
</evidence>
<dbReference type="Proteomes" id="UP000245728">
    <property type="component" value="Chromosome"/>
</dbReference>
<protein>
    <submittedName>
        <fullName evidence="2">Uncharacterized protein</fullName>
    </submittedName>
</protein>
<dbReference type="KEGG" id="salh:HMF8227_01574"/>
<evidence type="ECO:0000313" key="3">
    <source>
        <dbReference type="Proteomes" id="UP000245728"/>
    </source>
</evidence>
<dbReference type="RefSeq" id="WP_109339653.1">
    <property type="nucleotide sequence ID" value="NZ_CP029347.1"/>
</dbReference>
<keyword evidence="3" id="KW-1185">Reference proteome</keyword>
<gene>
    <name evidence="2" type="ORF">HMF8227_01574</name>
</gene>